<gene>
    <name evidence="1" type="ORF">I7X39_02190</name>
</gene>
<dbReference type="EMBL" id="JAEDAK010000001">
    <property type="protein sequence ID" value="MBH9575705.1"/>
    <property type="molecule type" value="Genomic_DNA"/>
</dbReference>
<keyword evidence="2" id="KW-1185">Reference proteome</keyword>
<sequence length="143" mass="15125">MWVAELACLHGHDFEGWFGSREDFEAQRGRGLVQCPTCGSAQLQRRLSAPRLNLGAVAAEPAPAQPAVAPSPETLLRELVAAVRAASEDVGVGFAAEARRIHQGRAPERAIRGQATADEFVALQDEGIAVWPLPALGSDGPAH</sequence>
<comment type="caution">
    <text evidence="1">The sequence shown here is derived from an EMBL/GenBank/DDBJ whole genome shotgun (WGS) entry which is preliminary data.</text>
</comment>
<proteinExistence type="predicted"/>
<dbReference type="RefSeq" id="WP_198109305.1">
    <property type="nucleotide sequence ID" value="NZ_JAEDAK010000001.1"/>
</dbReference>
<reference evidence="1" key="1">
    <citation type="submission" date="2020-12" db="EMBL/GenBank/DDBJ databases">
        <title>The genome sequence of Inhella sp. 1Y17.</title>
        <authorList>
            <person name="Liu Y."/>
        </authorList>
    </citation>
    <scope>NUCLEOTIDE SEQUENCE</scope>
    <source>
        <strain evidence="1">1Y17</strain>
    </source>
</reference>
<dbReference type="InterPro" id="IPR009562">
    <property type="entry name" value="DUF1178"/>
</dbReference>
<evidence type="ECO:0000313" key="2">
    <source>
        <dbReference type="Proteomes" id="UP000613266"/>
    </source>
</evidence>
<dbReference type="AlphaFoldDB" id="A0A931NGQ8"/>
<protein>
    <submittedName>
        <fullName evidence="1">DUF1178 family protein</fullName>
    </submittedName>
</protein>
<dbReference type="Pfam" id="PF06676">
    <property type="entry name" value="DUF1178"/>
    <property type="match status" value="1"/>
</dbReference>
<dbReference type="PIRSF" id="PIRSF032131">
    <property type="entry name" value="UCP032131"/>
    <property type="match status" value="1"/>
</dbReference>
<organism evidence="1 2">
    <name type="scientific">Inhella proteolytica</name>
    <dbReference type="NCBI Taxonomy" id="2795029"/>
    <lineage>
        <taxon>Bacteria</taxon>
        <taxon>Pseudomonadati</taxon>
        <taxon>Pseudomonadota</taxon>
        <taxon>Betaproteobacteria</taxon>
        <taxon>Burkholderiales</taxon>
        <taxon>Sphaerotilaceae</taxon>
        <taxon>Inhella</taxon>
    </lineage>
</organism>
<evidence type="ECO:0000313" key="1">
    <source>
        <dbReference type="EMBL" id="MBH9575705.1"/>
    </source>
</evidence>
<dbReference type="Proteomes" id="UP000613266">
    <property type="component" value="Unassembled WGS sequence"/>
</dbReference>
<accession>A0A931NGQ8</accession>
<name>A0A931NGQ8_9BURK</name>